<reference evidence="13 14" key="1">
    <citation type="submission" date="2023-11" db="EMBL/GenBank/DDBJ databases">
        <title>Dfirmibasis_genome.</title>
        <authorList>
            <person name="Edelbroek B."/>
            <person name="Kjellin J."/>
            <person name="Jerlstrom-Hultqvist J."/>
            <person name="Soderbom F."/>
        </authorList>
    </citation>
    <scope>NUCLEOTIDE SEQUENCE [LARGE SCALE GENOMIC DNA]</scope>
    <source>
        <strain evidence="13 14">TNS-C-14</strain>
    </source>
</reference>
<feature type="signal peptide" evidence="10">
    <location>
        <begin position="1"/>
        <end position="21"/>
    </location>
</feature>
<keyword evidence="6" id="KW-0788">Thiol protease</keyword>
<keyword evidence="5" id="KW-0378">Hydrolase</keyword>
<dbReference type="InterPro" id="IPR013201">
    <property type="entry name" value="Prot_inhib_I29"/>
</dbReference>
<evidence type="ECO:0000256" key="2">
    <source>
        <dbReference type="ARBA" id="ARBA00008455"/>
    </source>
</evidence>
<dbReference type="PROSITE" id="PS00139">
    <property type="entry name" value="THIOL_PROTEASE_CYS"/>
    <property type="match status" value="1"/>
</dbReference>
<comment type="subcellular location">
    <subcellularLocation>
        <location evidence="1">Lysosome</location>
    </subcellularLocation>
</comment>
<dbReference type="InterPro" id="IPR038765">
    <property type="entry name" value="Papain-like_cys_pep_sf"/>
</dbReference>
<protein>
    <recommendedName>
        <fullName evidence="15">Cysteine proteinase</fullName>
    </recommendedName>
</protein>
<keyword evidence="14" id="KW-1185">Reference proteome</keyword>
<keyword evidence="4 10" id="KW-0732">Signal</keyword>
<dbReference type="EMBL" id="JAVFKY010000002">
    <property type="protein sequence ID" value="KAK5581385.1"/>
    <property type="molecule type" value="Genomic_DNA"/>
</dbReference>
<evidence type="ECO:0000259" key="11">
    <source>
        <dbReference type="SMART" id="SM00645"/>
    </source>
</evidence>
<feature type="domain" description="Cathepsin propeptide inhibitor" evidence="12">
    <location>
        <begin position="34"/>
        <end position="89"/>
    </location>
</feature>
<dbReference type="GO" id="GO:0008234">
    <property type="term" value="F:cysteine-type peptidase activity"/>
    <property type="evidence" value="ECO:0007669"/>
    <property type="project" value="UniProtKB-KW"/>
</dbReference>
<dbReference type="FunFam" id="3.90.70.10:FF:000198">
    <property type="entry name" value="Cysteine proteinase 3"/>
    <property type="match status" value="1"/>
</dbReference>
<evidence type="ECO:0000256" key="1">
    <source>
        <dbReference type="ARBA" id="ARBA00004371"/>
    </source>
</evidence>
<organism evidence="13 14">
    <name type="scientific">Dictyostelium firmibasis</name>
    <dbReference type="NCBI Taxonomy" id="79012"/>
    <lineage>
        <taxon>Eukaryota</taxon>
        <taxon>Amoebozoa</taxon>
        <taxon>Evosea</taxon>
        <taxon>Eumycetozoa</taxon>
        <taxon>Dictyostelia</taxon>
        <taxon>Dictyosteliales</taxon>
        <taxon>Dictyosteliaceae</taxon>
        <taxon>Dictyostelium</taxon>
    </lineage>
</organism>
<evidence type="ECO:0000259" key="12">
    <source>
        <dbReference type="SMART" id="SM00848"/>
    </source>
</evidence>
<dbReference type="InterPro" id="IPR013128">
    <property type="entry name" value="Peptidase_C1A"/>
</dbReference>
<dbReference type="Proteomes" id="UP001344447">
    <property type="component" value="Unassembled WGS sequence"/>
</dbReference>
<proteinExistence type="inferred from homology"/>
<dbReference type="InterPro" id="IPR000169">
    <property type="entry name" value="Pept_cys_AS"/>
</dbReference>
<keyword evidence="7" id="KW-0865">Zymogen</keyword>
<evidence type="ECO:0000313" key="14">
    <source>
        <dbReference type="Proteomes" id="UP001344447"/>
    </source>
</evidence>
<evidence type="ECO:0000256" key="4">
    <source>
        <dbReference type="ARBA" id="ARBA00022729"/>
    </source>
</evidence>
<dbReference type="PROSITE" id="PS00639">
    <property type="entry name" value="THIOL_PROTEASE_HIS"/>
    <property type="match status" value="1"/>
</dbReference>
<accession>A0AAN7U8D2</accession>
<dbReference type="InterPro" id="IPR039417">
    <property type="entry name" value="Peptidase_C1A_papain-like"/>
</dbReference>
<dbReference type="InterPro" id="IPR025660">
    <property type="entry name" value="Pept_his_AS"/>
</dbReference>
<dbReference type="SMART" id="SM00645">
    <property type="entry name" value="Pept_C1"/>
    <property type="match status" value="1"/>
</dbReference>
<evidence type="ECO:0000256" key="6">
    <source>
        <dbReference type="ARBA" id="ARBA00022807"/>
    </source>
</evidence>
<feature type="chain" id="PRO_5042894308" description="Cysteine proteinase" evidence="10">
    <location>
        <begin position="22"/>
        <end position="337"/>
    </location>
</feature>
<dbReference type="AlphaFoldDB" id="A0AAN7U8D2"/>
<dbReference type="PRINTS" id="PR00705">
    <property type="entry name" value="PAPAIN"/>
</dbReference>
<dbReference type="CDD" id="cd02248">
    <property type="entry name" value="Peptidase_C1A"/>
    <property type="match status" value="1"/>
</dbReference>
<dbReference type="Gene3D" id="3.90.70.10">
    <property type="entry name" value="Cysteine proteinases"/>
    <property type="match status" value="1"/>
</dbReference>
<evidence type="ECO:0008006" key="15">
    <source>
        <dbReference type="Google" id="ProtNLM"/>
    </source>
</evidence>
<evidence type="ECO:0000256" key="5">
    <source>
        <dbReference type="ARBA" id="ARBA00022801"/>
    </source>
</evidence>
<dbReference type="GO" id="GO:0006508">
    <property type="term" value="P:proteolysis"/>
    <property type="evidence" value="ECO:0007669"/>
    <property type="project" value="UniProtKB-KW"/>
</dbReference>
<evidence type="ECO:0000313" key="13">
    <source>
        <dbReference type="EMBL" id="KAK5581385.1"/>
    </source>
</evidence>
<keyword evidence="9" id="KW-0458">Lysosome</keyword>
<comment type="similarity">
    <text evidence="2">Belongs to the peptidase C1 family.</text>
</comment>
<dbReference type="PANTHER" id="PTHR12411">
    <property type="entry name" value="CYSTEINE PROTEASE FAMILY C1-RELATED"/>
    <property type="match status" value="1"/>
</dbReference>
<evidence type="ECO:0000256" key="9">
    <source>
        <dbReference type="ARBA" id="ARBA00023228"/>
    </source>
</evidence>
<evidence type="ECO:0000256" key="7">
    <source>
        <dbReference type="ARBA" id="ARBA00023145"/>
    </source>
</evidence>
<dbReference type="InterPro" id="IPR000668">
    <property type="entry name" value="Peptidase_C1A_C"/>
</dbReference>
<name>A0AAN7U8D2_9MYCE</name>
<keyword evidence="3" id="KW-0645">Protease</keyword>
<sequence>MRLSITLIFTLIVLSISLISAGNVFSHKQYQDSFVDWMRSNNKAYTHKEFMSRYEAFKKNMDFVHNWNTKGSETVLGLNKHADLSNEEYRLNYLGTKAHVKLNGIHKRNLGLRLNRPQFKQPLNVDWREKNAVTPVKDQGQCGSCYSFSTTGSVEGVTAIKNGTLVSLSEQNILDCSSSYGNEGCNGGLMTNAFEYIIDAGGINTEQSYPYEMKVNDECKFQKNGVAAKISSYKEIEAGDENDLQNALLLNPVSVAIDASHNSFQLYTSGVYYEPACSSEELDHGVLAVGMGSENGQDYYIVKNSWGPSWGLNGYIHMARNKDNACGIATMASYPVA</sequence>
<evidence type="ECO:0000256" key="3">
    <source>
        <dbReference type="ARBA" id="ARBA00022670"/>
    </source>
</evidence>
<dbReference type="GO" id="GO:0005764">
    <property type="term" value="C:lysosome"/>
    <property type="evidence" value="ECO:0007669"/>
    <property type="project" value="UniProtKB-SubCell"/>
</dbReference>
<dbReference type="SUPFAM" id="SSF54001">
    <property type="entry name" value="Cysteine proteinases"/>
    <property type="match status" value="1"/>
</dbReference>
<comment type="caution">
    <text evidence="13">The sequence shown here is derived from an EMBL/GenBank/DDBJ whole genome shotgun (WGS) entry which is preliminary data.</text>
</comment>
<evidence type="ECO:0000256" key="8">
    <source>
        <dbReference type="ARBA" id="ARBA00023157"/>
    </source>
</evidence>
<dbReference type="Pfam" id="PF00112">
    <property type="entry name" value="Peptidase_C1"/>
    <property type="match status" value="1"/>
</dbReference>
<keyword evidence="8" id="KW-1015">Disulfide bond</keyword>
<dbReference type="SMART" id="SM00848">
    <property type="entry name" value="Inhibitor_I29"/>
    <property type="match status" value="1"/>
</dbReference>
<gene>
    <name evidence="13" type="ORF">RB653_001417</name>
</gene>
<feature type="domain" description="Peptidase C1A papain C-terminal" evidence="11">
    <location>
        <begin position="121"/>
        <end position="336"/>
    </location>
</feature>
<evidence type="ECO:0000256" key="10">
    <source>
        <dbReference type="SAM" id="SignalP"/>
    </source>
</evidence>
<dbReference type="Pfam" id="PF08246">
    <property type="entry name" value="Inhibitor_I29"/>
    <property type="match status" value="1"/>
</dbReference>